<proteinExistence type="predicted"/>
<dbReference type="EMBL" id="JBAKAX010000150">
    <property type="protein sequence ID" value="MEL0606522.1"/>
    <property type="molecule type" value="Genomic_DNA"/>
</dbReference>
<dbReference type="Proteomes" id="UP001374952">
    <property type="component" value="Unassembled WGS sequence"/>
</dbReference>
<keyword evidence="1" id="KW-0966">Cell projection</keyword>
<keyword evidence="2" id="KW-1185">Reference proteome</keyword>
<feature type="non-terminal residue" evidence="1">
    <location>
        <position position="1"/>
    </location>
</feature>
<keyword evidence="1" id="KW-0282">Flagellum</keyword>
<keyword evidence="1" id="KW-0969">Cilium</keyword>
<comment type="caution">
    <text evidence="1">The sequence shown here is derived from an EMBL/GenBank/DDBJ whole genome shotgun (WGS) entry which is preliminary data.</text>
</comment>
<gene>
    <name evidence="1" type="ORF">V6250_20465</name>
</gene>
<accession>A0ACC6R9F8</accession>
<sequence>VTSDTSGGFTTAPGLANGDITLVKTGAPNEYQITDANRTTTFTITPPAEGILAQAGAPYSNYGFDFDIEGTPATGD</sequence>
<feature type="non-terminal residue" evidence="1">
    <location>
        <position position="76"/>
    </location>
</feature>
<evidence type="ECO:0000313" key="2">
    <source>
        <dbReference type="Proteomes" id="UP001374952"/>
    </source>
</evidence>
<reference evidence="1" key="1">
    <citation type="submission" date="2024-02" db="EMBL/GenBank/DDBJ databases">
        <title>Bacteria isolated from the canopy kelp, Nereocystis luetkeana.</title>
        <authorList>
            <person name="Pfister C.A."/>
            <person name="Younker I.T."/>
            <person name="Light S.H."/>
        </authorList>
    </citation>
    <scope>NUCLEOTIDE SEQUENCE</scope>
    <source>
        <strain evidence="1">TN.2.01</strain>
    </source>
</reference>
<evidence type="ECO:0000313" key="1">
    <source>
        <dbReference type="EMBL" id="MEL0606522.1"/>
    </source>
</evidence>
<name>A0ACC6R9F8_9GAMM</name>
<protein>
    <submittedName>
        <fullName evidence="1">Flagellar biosynthesis protein FlgK</fullName>
    </submittedName>
</protein>
<organism evidence="1 2">
    <name type="scientific">Pseudoalteromonas undina</name>
    <dbReference type="NCBI Taxonomy" id="43660"/>
    <lineage>
        <taxon>Bacteria</taxon>
        <taxon>Pseudomonadati</taxon>
        <taxon>Pseudomonadota</taxon>
        <taxon>Gammaproteobacteria</taxon>
        <taxon>Alteromonadales</taxon>
        <taxon>Pseudoalteromonadaceae</taxon>
        <taxon>Pseudoalteromonas</taxon>
    </lineage>
</organism>